<evidence type="ECO:0000256" key="1">
    <source>
        <dbReference type="ARBA" id="ARBA00004173"/>
    </source>
</evidence>
<dbReference type="AlphaFoldDB" id="A0AA36DI51"/>
<evidence type="ECO:0000256" key="3">
    <source>
        <dbReference type="ARBA" id="ARBA00022946"/>
    </source>
</evidence>
<comment type="subcellular location">
    <subcellularLocation>
        <location evidence="1">Mitochondrion</location>
    </subcellularLocation>
</comment>
<feature type="non-terminal residue" evidence="9">
    <location>
        <position position="1"/>
    </location>
</feature>
<name>A0AA36DI51_9BILA</name>
<keyword evidence="3" id="KW-0809">Transit peptide</keyword>
<keyword evidence="10" id="KW-1185">Reference proteome</keyword>
<evidence type="ECO:0000313" key="10">
    <source>
        <dbReference type="Proteomes" id="UP001177023"/>
    </source>
</evidence>
<gene>
    <name evidence="9" type="ORF">MSPICULIGERA_LOCUS24956</name>
</gene>
<keyword evidence="4" id="KW-0689">Ribosomal protein</keyword>
<evidence type="ECO:0000313" key="9">
    <source>
        <dbReference type="EMBL" id="CAJ0586976.1"/>
    </source>
</evidence>
<comment type="similarity">
    <text evidence="2">Belongs to the mitochondrion-specific ribosomal protein mS31 family.</text>
</comment>
<evidence type="ECO:0000256" key="6">
    <source>
        <dbReference type="ARBA" id="ARBA00023274"/>
    </source>
</evidence>
<evidence type="ECO:0000256" key="2">
    <source>
        <dbReference type="ARBA" id="ARBA00011057"/>
    </source>
</evidence>
<proteinExistence type="inferred from homology"/>
<sequence length="388" mass="44039">MLGRLCRIAVLPQNSNKAAITALQSRWFSTGNEDESKKTTPVKDAVDKKVVKAVNEVASSLHKDEDSRKKVHSTLLQRLTKMEAESFKAATESSKDAMQSDKSVVDLINQVATDTKQERRLPNRFAAQRHANRGLVLLRREMFYQAKQEGYSAAEAQKIAEKAVNDAEAKIAAKRDKLYADNKASKVAEAETTQVQDEKERKLFNYAYQMAEKILHRDEETVTGTQKIEPNPELFQLLSGKEKLGIFSPSAQLRDLPLAFWRASDERAAKIVNSPMGPGNALEEQIEWTRQGKQWPYPINNEYLLGEEENVSFIEHIFLDRHLAKLGLPRDGPIGHFMELVCVGLSKNPYMTARKKQEHLQWFASYFNAEKTKLIEKLHKQELEAAAN</sequence>
<dbReference type="GO" id="GO:0003735">
    <property type="term" value="F:structural constituent of ribosome"/>
    <property type="evidence" value="ECO:0007669"/>
    <property type="project" value="InterPro"/>
</dbReference>
<dbReference type="PANTHER" id="PTHR13231:SF3">
    <property type="entry name" value="SMALL RIBOSOMAL SUBUNIT PROTEIN MS31"/>
    <property type="match status" value="1"/>
</dbReference>
<dbReference type="InterPro" id="IPR026299">
    <property type="entry name" value="MRP-S31"/>
</dbReference>
<protein>
    <recommendedName>
        <fullName evidence="7">Small ribosomal subunit protein mS31</fullName>
    </recommendedName>
    <alternativeName>
        <fullName evidence="8">28S ribosomal protein S31, mitochondrial</fullName>
    </alternativeName>
</protein>
<accession>A0AA36DI51</accession>
<keyword evidence="5" id="KW-0496">Mitochondrion</keyword>
<keyword evidence="6" id="KW-0687">Ribonucleoprotein</keyword>
<dbReference type="Proteomes" id="UP001177023">
    <property type="component" value="Unassembled WGS sequence"/>
</dbReference>
<dbReference type="GO" id="GO:0005763">
    <property type="term" value="C:mitochondrial small ribosomal subunit"/>
    <property type="evidence" value="ECO:0007669"/>
    <property type="project" value="InterPro"/>
</dbReference>
<evidence type="ECO:0000256" key="4">
    <source>
        <dbReference type="ARBA" id="ARBA00022980"/>
    </source>
</evidence>
<evidence type="ECO:0000256" key="5">
    <source>
        <dbReference type="ARBA" id="ARBA00023128"/>
    </source>
</evidence>
<comment type="caution">
    <text evidence="9">The sequence shown here is derived from an EMBL/GenBank/DDBJ whole genome shotgun (WGS) entry which is preliminary data.</text>
</comment>
<organism evidence="9 10">
    <name type="scientific">Mesorhabditis spiculigera</name>
    <dbReference type="NCBI Taxonomy" id="96644"/>
    <lineage>
        <taxon>Eukaryota</taxon>
        <taxon>Metazoa</taxon>
        <taxon>Ecdysozoa</taxon>
        <taxon>Nematoda</taxon>
        <taxon>Chromadorea</taxon>
        <taxon>Rhabditida</taxon>
        <taxon>Rhabditina</taxon>
        <taxon>Rhabditomorpha</taxon>
        <taxon>Rhabditoidea</taxon>
        <taxon>Rhabditidae</taxon>
        <taxon>Mesorhabditinae</taxon>
        <taxon>Mesorhabditis</taxon>
    </lineage>
</organism>
<evidence type="ECO:0000256" key="8">
    <source>
        <dbReference type="ARBA" id="ARBA00035363"/>
    </source>
</evidence>
<dbReference type="PANTHER" id="PTHR13231">
    <property type="entry name" value="MITOCHONDRIAL RIBOSOMAL PROTEIN S31"/>
    <property type="match status" value="1"/>
</dbReference>
<reference evidence="9" key="1">
    <citation type="submission" date="2023-06" db="EMBL/GenBank/DDBJ databases">
        <authorList>
            <person name="Delattre M."/>
        </authorList>
    </citation>
    <scope>NUCLEOTIDE SEQUENCE</scope>
    <source>
        <strain evidence="9">AF72</strain>
    </source>
</reference>
<dbReference type="Pfam" id="PF15433">
    <property type="entry name" value="MRP-S31"/>
    <property type="match status" value="1"/>
</dbReference>
<dbReference type="EMBL" id="CATQJA010002709">
    <property type="protein sequence ID" value="CAJ0586976.1"/>
    <property type="molecule type" value="Genomic_DNA"/>
</dbReference>
<evidence type="ECO:0000256" key="7">
    <source>
        <dbReference type="ARBA" id="ARBA00035133"/>
    </source>
</evidence>